<evidence type="ECO:0000256" key="8">
    <source>
        <dbReference type="SAM" id="SignalP"/>
    </source>
</evidence>
<dbReference type="GO" id="GO:0005199">
    <property type="term" value="F:structural constituent of cell wall"/>
    <property type="evidence" value="ECO:0007669"/>
    <property type="project" value="InterPro"/>
</dbReference>
<evidence type="ECO:0000256" key="5">
    <source>
        <dbReference type="ARBA" id="ARBA00022737"/>
    </source>
</evidence>
<evidence type="ECO:0000256" key="2">
    <source>
        <dbReference type="ARBA" id="ARBA00022512"/>
    </source>
</evidence>
<dbReference type="GO" id="GO:0031505">
    <property type="term" value="P:fungal-type cell wall organization"/>
    <property type="evidence" value="ECO:0007669"/>
    <property type="project" value="UniProtKB-ARBA"/>
</dbReference>
<evidence type="ECO:0000256" key="6">
    <source>
        <dbReference type="ARBA" id="ARBA00038219"/>
    </source>
</evidence>
<gene>
    <name evidence="10" type="ORF">PMKS-002673</name>
</gene>
<evidence type="ECO:0000256" key="7">
    <source>
        <dbReference type="SAM" id="MobiDB-lite"/>
    </source>
</evidence>
<feature type="chain" id="PRO_5012636984" description="Cell wall mannoprotein PIR1-like C-terminal domain-containing protein" evidence="8">
    <location>
        <begin position="17"/>
        <end position="346"/>
    </location>
</feature>
<feature type="region of interest" description="Disordered" evidence="7">
    <location>
        <begin position="84"/>
        <end position="109"/>
    </location>
</feature>
<evidence type="ECO:0000256" key="1">
    <source>
        <dbReference type="ARBA" id="ARBA00004191"/>
    </source>
</evidence>
<feature type="signal peptide" evidence="8">
    <location>
        <begin position="1"/>
        <end position="16"/>
    </location>
</feature>
<reference evidence="10 11" key="1">
    <citation type="submission" date="2016-08" db="EMBL/GenBank/DDBJ databases">
        <title>Whole genome shotgun sequence of Pichia membranifaciens KS47-1.</title>
        <authorList>
            <person name="Konishi M."/>
            <person name="Ishida M."/>
            <person name="Arakawa T."/>
            <person name="Kato Y."/>
            <person name="Horiuchi J."/>
        </authorList>
    </citation>
    <scope>NUCLEOTIDE SEQUENCE [LARGE SCALE GENOMIC DNA]</scope>
    <source>
        <strain evidence="10 11">KS47-1</strain>
    </source>
</reference>
<proteinExistence type="inferred from homology"/>
<sequence length="346" mass="36248">MKLSLALLTLLSSAMAATVPSQAWTTLTPSGKAPSCAVSSYSKSFGIAISTVTSEVNVKAKRDIASQIGDGQIQATTATTATQSKVETSASPSKVLTTATPSSSLTTSTSLSTAPANLVSQISDGQIQKTTATFQSTTITKEETYYVSYSASSVSAVPANHPEVIVTQITDGQIQVPNPTPEVAPSVYVTSEHGGLKSSTSYYPITYTSSYSYRSISSVVPSSSIQSSKTSASASASACATNLVAKEATCKTDNDLAMTLENGILIDSHKRIGSIVSNRQFQFDGPTPQSGAIYANGWSIADGHLVLGDDYIFWQCLSGTFYNLYDESIADQCVPVVLNVIDLVDC</sequence>
<feature type="compositionally biased region" description="Low complexity" evidence="7">
    <location>
        <begin position="96"/>
        <end position="109"/>
    </location>
</feature>
<dbReference type="Pfam" id="PF22799">
    <property type="entry name" value="PIR1-like_C"/>
    <property type="match status" value="1"/>
</dbReference>
<evidence type="ECO:0000259" key="9">
    <source>
        <dbReference type="Pfam" id="PF22799"/>
    </source>
</evidence>
<feature type="compositionally biased region" description="Polar residues" evidence="7">
    <location>
        <begin position="84"/>
        <end position="95"/>
    </location>
</feature>
<dbReference type="InterPro" id="IPR054508">
    <property type="entry name" value="PIR1-like_C"/>
</dbReference>
<dbReference type="PROSITE" id="PS50256">
    <property type="entry name" value="PIR_REPEAT_2"/>
    <property type="match status" value="2"/>
</dbReference>
<evidence type="ECO:0000256" key="4">
    <source>
        <dbReference type="ARBA" id="ARBA00022729"/>
    </source>
</evidence>
<keyword evidence="5" id="KW-0677">Repeat</keyword>
<evidence type="ECO:0000313" key="11">
    <source>
        <dbReference type="Proteomes" id="UP000186136"/>
    </source>
</evidence>
<keyword evidence="2" id="KW-0134">Cell wall</keyword>
<dbReference type="AlphaFoldDB" id="A0A1Q2YI86"/>
<comment type="subcellular location">
    <subcellularLocation>
        <location evidence="1">Secreted</location>
        <location evidence="1">Cell wall</location>
    </subcellularLocation>
</comment>
<keyword evidence="3" id="KW-0964">Secreted</keyword>
<dbReference type="InterPro" id="IPR000420">
    <property type="entry name" value="Yeast_PIR_rpt"/>
</dbReference>
<dbReference type="PANTHER" id="PTHR47254">
    <property type="entry name" value="CELL WALL MANNOPROTEIN CIS3-RELATED"/>
    <property type="match status" value="1"/>
</dbReference>
<dbReference type="Proteomes" id="UP000186136">
    <property type="component" value="Unassembled WGS sequence"/>
</dbReference>
<dbReference type="PROSITE" id="PS00929">
    <property type="entry name" value="PIR_REPEAT_1"/>
    <property type="match status" value="1"/>
</dbReference>
<dbReference type="Pfam" id="PF00399">
    <property type="entry name" value="PIR"/>
    <property type="match status" value="2"/>
</dbReference>
<dbReference type="PANTHER" id="PTHR47254:SF1">
    <property type="entry name" value="CELL WALL MANNOPROTEIN CIS3-RELATED"/>
    <property type="match status" value="1"/>
</dbReference>
<name>A0A1Q2YI86_9ASCO</name>
<dbReference type="InterPro" id="IPR051153">
    <property type="entry name" value="Yeast_CWMannoprotein_PIR"/>
</dbReference>
<dbReference type="GO" id="GO:0009277">
    <property type="term" value="C:fungal-type cell wall"/>
    <property type="evidence" value="ECO:0007669"/>
    <property type="project" value="TreeGrafter"/>
</dbReference>
<keyword evidence="11" id="KW-1185">Reference proteome</keyword>
<dbReference type="EMBL" id="BDGI01000105">
    <property type="protein sequence ID" value="GAV29191.1"/>
    <property type="molecule type" value="Genomic_DNA"/>
</dbReference>
<accession>A0A1Q2YI86</accession>
<keyword evidence="4 8" id="KW-0732">Signal</keyword>
<comment type="caution">
    <text evidence="10">The sequence shown here is derived from an EMBL/GenBank/DDBJ whole genome shotgun (WGS) entry which is preliminary data.</text>
</comment>
<protein>
    <recommendedName>
        <fullName evidence="9">Cell wall mannoprotein PIR1-like C-terminal domain-containing protein</fullName>
    </recommendedName>
</protein>
<dbReference type="OrthoDB" id="5415592at2759"/>
<feature type="domain" description="Cell wall mannoprotein PIR1-like C-terminal" evidence="9">
    <location>
        <begin position="263"/>
        <end position="336"/>
    </location>
</feature>
<evidence type="ECO:0000256" key="3">
    <source>
        <dbReference type="ARBA" id="ARBA00022525"/>
    </source>
</evidence>
<comment type="similarity">
    <text evidence="6">Belongs to the PIR protein family.</text>
</comment>
<organism evidence="10 11">
    <name type="scientific">Pichia membranifaciens</name>
    <dbReference type="NCBI Taxonomy" id="4926"/>
    <lineage>
        <taxon>Eukaryota</taxon>
        <taxon>Fungi</taxon>
        <taxon>Dikarya</taxon>
        <taxon>Ascomycota</taxon>
        <taxon>Saccharomycotina</taxon>
        <taxon>Pichiomycetes</taxon>
        <taxon>Pichiales</taxon>
        <taxon>Pichiaceae</taxon>
        <taxon>Pichia</taxon>
    </lineage>
</organism>
<evidence type="ECO:0000313" key="10">
    <source>
        <dbReference type="EMBL" id="GAV29191.1"/>
    </source>
</evidence>